<dbReference type="SMART" id="SM00387">
    <property type="entry name" value="HATPase_c"/>
    <property type="match status" value="1"/>
</dbReference>
<feature type="transmembrane region" description="Helical" evidence="13">
    <location>
        <begin position="313"/>
        <end position="336"/>
    </location>
</feature>
<evidence type="ECO:0000256" key="10">
    <source>
        <dbReference type="ARBA" id="ARBA00023136"/>
    </source>
</evidence>
<dbReference type="PRINTS" id="PR00344">
    <property type="entry name" value="BCTRLSENSOR"/>
</dbReference>
<dbReference type="PROSITE" id="PS50109">
    <property type="entry name" value="HIS_KIN"/>
    <property type="match status" value="1"/>
</dbReference>
<dbReference type="OrthoDB" id="21225at2759"/>
<dbReference type="InterPro" id="IPR032974">
    <property type="entry name" value="Polypren_kinase"/>
</dbReference>
<feature type="region of interest" description="Disordered" evidence="12">
    <location>
        <begin position="874"/>
        <end position="901"/>
    </location>
</feature>
<keyword evidence="6 13" id="KW-0812">Transmembrane</keyword>
<dbReference type="InterPro" id="IPR036890">
    <property type="entry name" value="HATPase_C_sf"/>
</dbReference>
<dbReference type="Gene3D" id="3.30.450.40">
    <property type="match status" value="1"/>
</dbReference>
<dbReference type="Gene3D" id="3.40.50.2300">
    <property type="match status" value="1"/>
</dbReference>
<feature type="modified residue" description="4-aspartylphosphate" evidence="11">
    <location>
        <position position="2234"/>
    </location>
</feature>
<dbReference type="InterPro" id="IPR003661">
    <property type="entry name" value="HisK_dim/P_dom"/>
</dbReference>
<keyword evidence="7" id="KW-0418">Kinase</keyword>
<feature type="domain" description="Histidine kinase" evidence="14">
    <location>
        <begin position="1658"/>
        <end position="1918"/>
    </location>
</feature>
<dbReference type="InterPro" id="IPR029016">
    <property type="entry name" value="GAF-like_dom_sf"/>
</dbReference>
<dbReference type="InterPro" id="IPR005467">
    <property type="entry name" value="His_kinase_dom"/>
</dbReference>
<keyword evidence="8" id="KW-0256">Endoplasmic reticulum</keyword>
<evidence type="ECO:0000256" key="12">
    <source>
        <dbReference type="SAM" id="MobiDB-lite"/>
    </source>
</evidence>
<dbReference type="GO" id="GO:0004168">
    <property type="term" value="F:dolichol kinase activity"/>
    <property type="evidence" value="ECO:0007669"/>
    <property type="project" value="UniProtKB-EC"/>
</dbReference>
<feature type="domain" description="Response regulatory" evidence="15">
    <location>
        <begin position="2184"/>
        <end position="2297"/>
    </location>
</feature>
<feature type="transmembrane region" description="Helical" evidence="13">
    <location>
        <begin position="628"/>
        <end position="647"/>
    </location>
</feature>
<dbReference type="Proteomes" id="UP000054270">
    <property type="component" value="Unassembled WGS sequence"/>
</dbReference>
<evidence type="ECO:0000256" key="5">
    <source>
        <dbReference type="ARBA" id="ARBA00022679"/>
    </source>
</evidence>
<dbReference type="Gene3D" id="1.10.287.130">
    <property type="match status" value="1"/>
</dbReference>
<dbReference type="OMA" id="AIDGCWI"/>
<dbReference type="SUPFAM" id="SSF47384">
    <property type="entry name" value="Homodimeric domain of signal transducing histidine kinase"/>
    <property type="match status" value="1"/>
</dbReference>
<comment type="similarity">
    <text evidence="2">Belongs to the polyprenol kinase family.</text>
</comment>
<dbReference type="CDD" id="cd17546">
    <property type="entry name" value="REC_hyHK_CKI1_RcsC-like"/>
    <property type="match status" value="1"/>
</dbReference>
<evidence type="ECO:0000313" key="17">
    <source>
        <dbReference type="Proteomes" id="UP000054270"/>
    </source>
</evidence>
<dbReference type="CDD" id="cd00082">
    <property type="entry name" value="HisKA"/>
    <property type="match status" value="1"/>
</dbReference>
<comment type="subcellular location">
    <subcellularLocation>
        <location evidence="1">Endoplasmic reticulum membrane</location>
        <topology evidence="1">Multi-pass membrane protein</topology>
    </subcellularLocation>
</comment>
<feature type="region of interest" description="Disordered" evidence="12">
    <location>
        <begin position="758"/>
        <end position="819"/>
    </location>
</feature>
<keyword evidence="17" id="KW-1185">Reference proteome</keyword>
<dbReference type="PROSITE" id="PS50110">
    <property type="entry name" value="RESPONSE_REGULATORY"/>
    <property type="match status" value="1"/>
</dbReference>
<feature type="transmembrane region" description="Helical" evidence="13">
    <location>
        <begin position="589"/>
        <end position="608"/>
    </location>
</feature>
<dbReference type="Gene3D" id="3.30.565.10">
    <property type="entry name" value="Histidine kinase-like ATPase, C-terminal domain"/>
    <property type="match status" value="1"/>
</dbReference>
<evidence type="ECO:0000256" key="4">
    <source>
        <dbReference type="ARBA" id="ARBA00022553"/>
    </source>
</evidence>
<gene>
    <name evidence="16" type="ORF">HYPSUDRAFT_52649</name>
</gene>
<feature type="transmembrane region" description="Helical" evidence="13">
    <location>
        <begin position="240"/>
        <end position="259"/>
    </location>
</feature>
<accession>A0A0D2PCS2</accession>
<feature type="transmembrane region" description="Helical" evidence="13">
    <location>
        <begin position="182"/>
        <end position="200"/>
    </location>
</feature>
<feature type="transmembrane region" description="Helical" evidence="13">
    <location>
        <begin position="362"/>
        <end position="379"/>
    </location>
</feature>
<dbReference type="SMART" id="SM00448">
    <property type="entry name" value="REC"/>
    <property type="match status" value="1"/>
</dbReference>
<keyword evidence="10 13" id="KW-0472">Membrane</keyword>
<feature type="compositionally biased region" description="Polar residues" evidence="12">
    <location>
        <begin position="881"/>
        <end position="901"/>
    </location>
</feature>
<feature type="compositionally biased region" description="Low complexity" evidence="12">
    <location>
        <begin position="411"/>
        <end position="428"/>
    </location>
</feature>
<evidence type="ECO:0000256" key="1">
    <source>
        <dbReference type="ARBA" id="ARBA00004477"/>
    </source>
</evidence>
<feature type="compositionally biased region" description="Polar residues" evidence="12">
    <location>
        <begin position="927"/>
        <end position="936"/>
    </location>
</feature>
<evidence type="ECO:0000256" key="9">
    <source>
        <dbReference type="ARBA" id="ARBA00022989"/>
    </source>
</evidence>
<feature type="compositionally biased region" description="Polar residues" evidence="12">
    <location>
        <begin position="393"/>
        <end position="410"/>
    </location>
</feature>
<dbReference type="Pfam" id="PF00512">
    <property type="entry name" value="HisKA"/>
    <property type="match status" value="1"/>
</dbReference>
<dbReference type="InterPro" id="IPR003594">
    <property type="entry name" value="HATPase_dom"/>
</dbReference>
<evidence type="ECO:0000256" key="6">
    <source>
        <dbReference type="ARBA" id="ARBA00022692"/>
    </source>
</evidence>
<feature type="transmembrane region" description="Helical" evidence="13">
    <location>
        <begin position="482"/>
        <end position="508"/>
    </location>
</feature>
<protein>
    <recommendedName>
        <fullName evidence="3">dolichol kinase</fullName>
        <ecNumber evidence="3">2.7.1.108</ecNumber>
    </recommendedName>
</protein>
<evidence type="ECO:0000256" key="8">
    <source>
        <dbReference type="ARBA" id="ARBA00022824"/>
    </source>
</evidence>
<dbReference type="GO" id="GO:0005789">
    <property type="term" value="C:endoplasmic reticulum membrane"/>
    <property type="evidence" value="ECO:0007669"/>
    <property type="project" value="UniProtKB-SubCell"/>
</dbReference>
<feature type="transmembrane region" description="Helical" evidence="13">
    <location>
        <begin position="212"/>
        <end position="233"/>
    </location>
</feature>
<dbReference type="FunFam" id="1.10.287.130:FF:000023">
    <property type="entry name" value="Sensor histidine kinase/response regulator, putative"/>
    <property type="match status" value="1"/>
</dbReference>
<evidence type="ECO:0000259" key="15">
    <source>
        <dbReference type="PROSITE" id="PS50110"/>
    </source>
</evidence>
<dbReference type="GO" id="GO:0000155">
    <property type="term" value="F:phosphorelay sensor kinase activity"/>
    <property type="evidence" value="ECO:0007669"/>
    <property type="project" value="InterPro"/>
</dbReference>
<dbReference type="Pfam" id="PF00072">
    <property type="entry name" value="Response_reg"/>
    <property type="match status" value="1"/>
</dbReference>
<evidence type="ECO:0000313" key="16">
    <source>
        <dbReference type="EMBL" id="KJA26371.1"/>
    </source>
</evidence>
<evidence type="ECO:0000256" key="2">
    <source>
        <dbReference type="ARBA" id="ARBA00010794"/>
    </source>
</evidence>
<dbReference type="PANTHER" id="PTHR13205:SF15">
    <property type="entry name" value="DOLICHOL KINASE"/>
    <property type="match status" value="1"/>
</dbReference>
<feature type="region of interest" description="Disordered" evidence="12">
    <location>
        <begin position="393"/>
        <end position="428"/>
    </location>
</feature>
<proteinExistence type="inferred from homology"/>
<dbReference type="InterPro" id="IPR003018">
    <property type="entry name" value="GAF"/>
</dbReference>
<keyword evidence="5" id="KW-0808">Transferase</keyword>
<dbReference type="EMBL" id="KN817528">
    <property type="protein sequence ID" value="KJA26371.1"/>
    <property type="molecule type" value="Genomic_DNA"/>
</dbReference>
<feature type="transmembrane region" description="Helical" evidence="13">
    <location>
        <begin position="73"/>
        <end position="92"/>
    </location>
</feature>
<dbReference type="InterPro" id="IPR001789">
    <property type="entry name" value="Sig_transdc_resp-reg_receiver"/>
</dbReference>
<keyword evidence="4 11" id="KW-0597">Phosphoprotein</keyword>
<evidence type="ECO:0000256" key="7">
    <source>
        <dbReference type="ARBA" id="ARBA00022777"/>
    </source>
</evidence>
<dbReference type="Pfam" id="PF01590">
    <property type="entry name" value="GAF"/>
    <property type="match status" value="1"/>
</dbReference>
<dbReference type="Pfam" id="PF02518">
    <property type="entry name" value="HATPase_c"/>
    <property type="match status" value="1"/>
</dbReference>
<dbReference type="GO" id="GO:0043048">
    <property type="term" value="P:dolichyl monophosphate biosynthetic process"/>
    <property type="evidence" value="ECO:0007669"/>
    <property type="project" value="TreeGrafter"/>
</dbReference>
<feature type="compositionally biased region" description="Pro residues" evidence="12">
    <location>
        <begin position="959"/>
        <end position="969"/>
    </location>
</feature>
<feature type="region of interest" description="Disordered" evidence="12">
    <location>
        <begin position="1241"/>
        <end position="1267"/>
    </location>
</feature>
<feature type="compositionally biased region" description="Polar residues" evidence="12">
    <location>
        <begin position="945"/>
        <end position="954"/>
    </location>
</feature>
<feature type="compositionally biased region" description="Polar residues" evidence="12">
    <location>
        <begin position="2090"/>
        <end position="2105"/>
    </location>
</feature>
<dbReference type="InterPro" id="IPR004358">
    <property type="entry name" value="Sig_transdc_His_kin-like_C"/>
</dbReference>
<feature type="transmembrane region" description="Helical" evidence="13">
    <location>
        <begin position="265"/>
        <end position="292"/>
    </location>
</feature>
<dbReference type="STRING" id="945553.A0A0D2PCS2"/>
<dbReference type="SUPFAM" id="SSF52172">
    <property type="entry name" value="CheY-like"/>
    <property type="match status" value="1"/>
</dbReference>
<dbReference type="PANTHER" id="PTHR13205">
    <property type="entry name" value="TRANSMEMBRANE PROTEIN 15-RELATED"/>
    <property type="match status" value="1"/>
</dbReference>
<reference evidence="17" key="1">
    <citation type="submission" date="2014-04" db="EMBL/GenBank/DDBJ databases">
        <title>Evolutionary Origins and Diversification of the Mycorrhizal Mutualists.</title>
        <authorList>
            <consortium name="DOE Joint Genome Institute"/>
            <consortium name="Mycorrhizal Genomics Consortium"/>
            <person name="Kohler A."/>
            <person name="Kuo A."/>
            <person name="Nagy L.G."/>
            <person name="Floudas D."/>
            <person name="Copeland A."/>
            <person name="Barry K.W."/>
            <person name="Cichocki N."/>
            <person name="Veneault-Fourrey C."/>
            <person name="LaButti K."/>
            <person name="Lindquist E.A."/>
            <person name="Lipzen A."/>
            <person name="Lundell T."/>
            <person name="Morin E."/>
            <person name="Murat C."/>
            <person name="Riley R."/>
            <person name="Ohm R."/>
            <person name="Sun H."/>
            <person name="Tunlid A."/>
            <person name="Henrissat B."/>
            <person name="Grigoriev I.V."/>
            <person name="Hibbett D.S."/>
            <person name="Martin F."/>
        </authorList>
    </citation>
    <scope>NUCLEOTIDE SEQUENCE [LARGE SCALE GENOMIC DNA]</scope>
    <source>
        <strain evidence="17">FD-334 SS-4</strain>
    </source>
</reference>
<evidence type="ECO:0000259" key="14">
    <source>
        <dbReference type="PROSITE" id="PS50109"/>
    </source>
</evidence>
<name>A0A0D2PCS2_HYPSF</name>
<feature type="region of interest" description="Disordered" evidence="12">
    <location>
        <begin position="921"/>
        <end position="971"/>
    </location>
</feature>
<keyword evidence="9 13" id="KW-1133">Transmembrane helix</keyword>
<feature type="transmembrane region" description="Helical" evidence="13">
    <location>
        <begin position="514"/>
        <end position="531"/>
    </location>
</feature>
<dbReference type="EC" id="2.7.1.108" evidence="3"/>
<evidence type="ECO:0000256" key="11">
    <source>
        <dbReference type="PROSITE-ProRule" id="PRU00169"/>
    </source>
</evidence>
<dbReference type="SUPFAM" id="SSF55781">
    <property type="entry name" value="GAF domain-like"/>
    <property type="match status" value="1"/>
</dbReference>
<sequence>MWTHSTLSGVAPKPTGPKPKPVIVSGAPVRPGSPRLVEGNRRNIVPPIFNKSDFGYIWMTVPKNYRASRDDGIFTGLLLGPLIASALLLLSIKQVALSSHDLPAGWIIEAPMTLKNSQMQVSAEHAVLLSRYSILELSTFCSVILLLHTCASWWIEYRARHGGSKPDGERFSVPRKEGRRSLYYAMFTVATSVLMITLKLSLRIYDVNLWKYLNLFEVVVASLFYQITLYVALRLAHGGFTLGELGLIWPITTPFIRTYRLPTPLLIFQIALIVGSFVVGFLLSPILALSRNNAQRPMHRLRFPKEKERNRRYYALAFYVGSILIIGTLIGLWTRWCLGNRDPWLWVVYRILEGKKKWTRPALLSYWALLGSISVAGWNRQLARLRRFRPRNSTPATDVAPVSNSTTENVPPSSAGDGGAPSSPLAASSGPWDMAFPTSFPNMPNLPNGANMSNVATDLLDAADKHVPTLGLNGRRKFFHGLAVVMFVPGVAVDPAFTHLSFSAAFALFTFAEYVRYFAIYPFGASLHLFMNEFLDHKDSGTAILSHFYLLTGCAGSLWLEGPSRLLQFTGILTLGLGDAAVRRHCLRWAAGVAGSIATKFFFCQASIVGKRLGVHRWSATTSKTLEGSLAFVVSILTAAFFLRLAGFLEAFSVGRYISVAVISAILEALSDQNDNLTLPLFMWSMVAITDRSDGRNDSFNASPAFPQASDGLPVDSRPWLSWEILCQLSKIGTLIAIFFDEQQLILPTQFLPRPPMLRPNAPTVSSPLEIPAYQPRSGPAPSLAARPHASGYTTQQHSSSLRSVRPSTAPAATNSHEDLIWLPAAQTSADYSNDFQRTEQDNPRPLQTLLEDDAESRLGKWSNLVFDQGTTADEDAESLPPSQCQDTSPMPSTGDTIPSSGLNDYDWSAFITAYSEGRWDPHKIPSQPQSCQKNVSESRRFPNPGTSTQSHSNVRIFDPPPVARPDSPPAIADHILPPLPSAEPRLPVISSAPKPSSFPLRLPTSAHRFRSSFSAGQNHTPSHSQASTSDVQASVAAMRWAASRVDISPLALPSPEHELTDPLRGVMATIPGSHPIESTFKAETPGGARRSRLIGFWEGTTDVESQNTANVTPPTAIEQLPDSPDTVEADQTPPSIASGDARPAAKAALSGRSVHPASAPLLDPRNDDADSMGSADYFSNAPSPIPVDLGYHGSASSDSVLALPQEPLLPAMLRTDTGLSDISATTVPAVPIQKRINITRQTSSPLPDSATHAALHPRPRAPSDNPAATKLGRAIKEERMFAALQYLSPPYPSDELDRRRALHKFNIWNTGADINFDRIAHLAKLVFSTKGVIISLIDGHEQWFKSEWGIKTPSYLRSQSFGGHSILQRGDEPMIILDAMKDWRFAKNPLVIGPPYVRFYAGAPLRTQDGFNIGTLAVIDDQPRDVFSPRQRHTLKEFAAVAMREMELWRDKIQLRIRDRIQSSMEQFSRECLEIDTPANQSAHPDSVGGSSMDRVYDRAAKLVKRTLDVEGVTVMDVSHCEVLESMSAEGSVSVTMHYGEPGKEMTRRQLTTEEYRGLNTFFEKYPDGKVSEGIIPPSFKPFLPTHIQYALTVPIFNIDKRPFALVCAYNTQEHPTRFLEGHELSYLRAIGVIILSAVLKRRMLLADKAKGLFISNISHELRTPLHGILAAAELLSESTLNHSQASFLQTVQACGTSLVETVNHVLDFTKLSGNSKAGGAENVIVPTLVDLMQLLENAIDGCWIGHRARMTSTDESGIGSVYSPPRDILGSPIAARRKNVETVLDIGFRAEGWNLKCEKAGMRRVLMNLFGNSLKFTTDGYIHVILRQLPRAEDDPPGQVKIELAVFDTGKGISQNFLKNQLFHPFSQENPLQTGTGLGLAIVSSIVTSENVGGKVDVWSEEGVGTEIKVTFPAEISDIQASTSEADAFKAESATQPLPTISLVGFTSHKGTDLLRRVTTCYLTEWWGFTIVEEGGDIVIVNDDPAPVITATQERNTSQGFIILSAARGSPQIMGIASEHESIGGFCRILYKPGGPARLRAILKLSIHALRMSKAGAGSPSSAPPGLMNGDAAAQEHGDVGLLKEAWASSTPAGMSRRNSNATPRAGTQGPPKRPSMPPRSSTAHPFTPEWAPMLLAPVQTPPDTVDVSDPDTPIPTIALGTGGTLLKSSIGALVVPTSKFRVLIVEDNSILRNLLMKWLTTKAYDFRAAVDGRDGVNVFREQGPFNVVLLDLSMPILDAYENDQTGVGATIEIRNIEAELLEAHPDYQKSQILALTGMSSLEDKRRAFEAGVDG</sequence>
<dbReference type="InterPro" id="IPR036097">
    <property type="entry name" value="HisK_dim/P_sf"/>
</dbReference>
<feature type="compositionally biased region" description="Polar residues" evidence="12">
    <location>
        <begin position="792"/>
        <end position="815"/>
    </location>
</feature>
<organism evidence="16 17">
    <name type="scientific">Hypholoma sublateritium (strain FD-334 SS-4)</name>
    <dbReference type="NCBI Taxonomy" id="945553"/>
    <lineage>
        <taxon>Eukaryota</taxon>
        <taxon>Fungi</taxon>
        <taxon>Dikarya</taxon>
        <taxon>Basidiomycota</taxon>
        <taxon>Agaricomycotina</taxon>
        <taxon>Agaricomycetes</taxon>
        <taxon>Agaricomycetidae</taxon>
        <taxon>Agaricales</taxon>
        <taxon>Agaricineae</taxon>
        <taxon>Strophariaceae</taxon>
        <taxon>Hypholoma</taxon>
    </lineage>
</organism>
<feature type="region of interest" description="Disordered" evidence="12">
    <location>
        <begin position="1106"/>
        <end position="1178"/>
    </location>
</feature>
<feature type="transmembrane region" description="Helical" evidence="13">
    <location>
        <begin position="543"/>
        <end position="560"/>
    </location>
</feature>
<dbReference type="SUPFAM" id="SSF55874">
    <property type="entry name" value="ATPase domain of HSP90 chaperone/DNA topoisomerase II/histidine kinase"/>
    <property type="match status" value="1"/>
</dbReference>
<feature type="region of interest" description="Disordered" evidence="12">
    <location>
        <begin position="1"/>
        <end position="27"/>
    </location>
</feature>
<dbReference type="InterPro" id="IPR011006">
    <property type="entry name" value="CheY-like_superfamily"/>
</dbReference>
<evidence type="ECO:0000256" key="3">
    <source>
        <dbReference type="ARBA" id="ARBA00012132"/>
    </source>
</evidence>
<feature type="region of interest" description="Disordered" evidence="12">
    <location>
        <begin position="2090"/>
        <end position="2130"/>
    </location>
</feature>
<feature type="transmembrane region" description="Helical" evidence="13">
    <location>
        <begin position="137"/>
        <end position="155"/>
    </location>
</feature>
<evidence type="ECO:0000256" key="13">
    <source>
        <dbReference type="SAM" id="Phobius"/>
    </source>
</evidence>
<dbReference type="SMART" id="SM00388">
    <property type="entry name" value="HisKA"/>
    <property type="match status" value="1"/>
</dbReference>